<sequence>MIRIASLELKSRWMYSVQLKVKYSKRRIHMTSAFIDRTRPKVIHYVKNLEQAANWYRDNLGFEIGPHDYHSFVELFMDGEYVFHLSQGREGLVPLQAPIFQFSSRDIEKTYAILQSRNVEVGPMSWYPDYSSFTFRDLEGNEVGISQSFEIRFSQLEELLLVGFRLKNPQELLNTNAIPHAAHELKRRFAEISHTIDSAPMIGAFKTGECSDDEAGYWVCVQITQLGTVPEGMLALRIPAQKYAVNWFFGHRSESKKRYAKMQRLINNAARQLKLQAWNLEIAKSWGELQEVEVELDLYVGIS</sequence>
<feature type="domain" description="Integron-associated effector binding protein" evidence="2">
    <location>
        <begin position="155"/>
        <end position="302"/>
    </location>
</feature>
<dbReference type="InterPro" id="IPR029068">
    <property type="entry name" value="Glyas_Bleomycin-R_OHBP_Dase"/>
</dbReference>
<dbReference type="Pfam" id="PF00903">
    <property type="entry name" value="Glyoxalase"/>
    <property type="match status" value="1"/>
</dbReference>
<name>A0A6B8RRI2_9BACL</name>
<dbReference type="SUPFAM" id="SSF54593">
    <property type="entry name" value="Glyoxalase/Bleomycin resistance protein/Dihydroxybiphenyl dioxygenase"/>
    <property type="match status" value="1"/>
</dbReference>
<protein>
    <submittedName>
        <fullName evidence="3">Uncharacterized protein</fullName>
    </submittedName>
</protein>
<reference evidence="4" key="1">
    <citation type="submission" date="2018-11" db="EMBL/GenBank/DDBJ databases">
        <title>Complete genome sequence of Paenibacillus sp. ML311-T8.</title>
        <authorList>
            <person name="Nam Y.-D."/>
            <person name="Kang J."/>
            <person name="Chung W.-H."/>
            <person name="Park Y.S."/>
        </authorList>
    </citation>
    <scope>NUCLEOTIDE SEQUENCE [LARGE SCALE GENOMIC DNA]</scope>
    <source>
        <strain evidence="4">ML311-T8</strain>
    </source>
</reference>
<dbReference type="Proteomes" id="UP000426246">
    <property type="component" value="Chromosome"/>
</dbReference>
<proteinExistence type="predicted"/>
<organism evidence="3 4">
    <name type="scientific">Paenibacillus psychroresistens</name>
    <dbReference type="NCBI Taxonomy" id="1778678"/>
    <lineage>
        <taxon>Bacteria</taxon>
        <taxon>Bacillati</taxon>
        <taxon>Bacillota</taxon>
        <taxon>Bacilli</taxon>
        <taxon>Bacillales</taxon>
        <taxon>Paenibacillaceae</taxon>
        <taxon>Paenibacillus</taxon>
    </lineage>
</organism>
<dbReference type="Gene3D" id="3.20.80.10">
    <property type="entry name" value="Regulatory factor, effector binding domain"/>
    <property type="match status" value="1"/>
</dbReference>
<dbReference type="SUPFAM" id="SSF55136">
    <property type="entry name" value="Probable bacterial effector-binding domain"/>
    <property type="match status" value="1"/>
</dbReference>
<accession>A0A6B8RRI2</accession>
<dbReference type="InterPro" id="IPR011256">
    <property type="entry name" value="Reg_factor_effector_dom_sf"/>
</dbReference>
<dbReference type="Pfam" id="PF14526">
    <property type="entry name" value="Cass2"/>
    <property type="match status" value="1"/>
</dbReference>
<keyword evidence="4" id="KW-1185">Reference proteome</keyword>
<dbReference type="EMBL" id="CP034235">
    <property type="protein sequence ID" value="QGQ99001.1"/>
    <property type="molecule type" value="Genomic_DNA"/>
</dbReference>
<feature type="domain" description="Glyoxalase/fosfomycin resistance/dioxygenase" evidence="1">
    <location>
        <begin position="45"/>
        <end position="143"/>
    </location>
</feature>
<gene>
    <name evidence="3" type="ORF">EHS13_31055</name>
</gene>
<dbReference type="AlphaFoldDB" id="A0A6B8RRI2"/>
<evidence type="ECO:0000259" key="2">
    <source>
        <dbReference type="Pfam" id="PF14526"/>
    </source>
</evidence>
<dbReference type="InterPro" id="IPR029441">
    <property type="entry name" value="Cass2"/>
</dbReference>
<dbReference type="Gene3D" id="3.10.180.10">
    <property type="entry name" value="2,3-Dihydroxybiphenyl 1,2-Dioxygenase, domain 1"/>
    <property type="match status" value="1"/>
</dbReference>
<evidence type="ECO:0000313" key="4">
    <source>
        <dbReference type="Proteomes" id="UP000426246"/>
    </source>
</evidence>
<dbReference type="KEGG" id="ppsc:EHS13_31055"/>
<evidence type="ECO:0000259" key="1">
    <source>
        <dbReference type="Pfam" id="PF00903"/>
    </source>
</evidence>
<dbReference type="InterPro" id="IPR004360">
    <property type="entry name" value="Glyas_Fos-R_dOase_dom"/>
</dbReference>
<evidence type="ECO:0000313" key="3">
    <source>
        <dbReference type="EMBL" id="QGQ99001.1"/>
    </source>
</evidence>